<evidence type="ECO:0000256" key="5">
    <source>
        <dbReference type="SAM" id="MobiDB-lite"/>
    </source>
</evidence>
<dbReference type="GO" id="GO:0000381">
    <property type="term" value="P:regulation of alternative mRNA splicing, via spliceosome"/>
    <property type="evidence" value="ECO:0007669"/>
    <property type="project" value="TreeGrafter"/>
</dbReference>
<feature type="region of interest" description="Disordered" evidence="5">
    <location>
        <begin position="177"/>
        <end position="289"/>
    </location>
</feature>
<dbReference type="CDD" id="cd12592">
    <property type="entry name" value="RRM_RBM7"/>
    <property type="match status" value="1"/>
</dbReference>
<reference evidence="8" key="1">
    <citation type="submission" date="2025-08" db="UniProtKB">
        <authorList>
            <consortium name="RefSeq"/>
        </authorList>
    </citation>
    <scope>IDENTIFICATION</scope>
</reference>
<evidence type="ECO:0000313" key="7">
    <source>
        <dbReference type="Proteomes" id="UP000515152"/>
    </source>
</evidence>
<dbReference type="GO" id="GO:0005654">
    <property type="term" value="C:nucleoplasm"/>
    <property type="evidence" value="ECO:0007669"/>
    <property type="project" value="UniProtKB-SubCell"/>
</dbReference>
<dbReference type="OrthoDB" id="407442at2759"/>
<gene>
    <name evidence="8" type="primary">rbm7</name>
</gene>
<feature type="region of interest" description="Disordered" evidence="5">
    <location>
        <begin position="86"/>
        <end position="138"/>
    </location>
</feature>
<dbReference type="AlphaFoldDB" id="A0A6P3VVK0"/>
<dbReference type="PANTHER" id="PTHR13798:SF11">
    <property type="entry name" value="RNA-BINDING PROTEIN 7-RELATED"/>
    <property type="match status" value="1"/>
</dbReference>
<dbReference type="GeneID" id="105899499"/>
<dbReference type="InterPro" id="IPR012677">
    <property type="entry name" value="Nucleotide-bd_a/b_plait_sf"/>
</dbReference>
<name>A0A6P3VVK0_CLUHA</name>
<feature type="compositionally biased region" description="Polar residues" evidence="5">
    <location>
        <begin position="86"/>
        <end position="107"/>
    </location>
</feature>
<dbReference type="SMART" id="SM00360">
    <property type="entry name" value="RRM"/>
    <property type="match status" value="1"/>
</dbReference>
<evidence type="ECO:0000259" key="6">
    <source>
        <dbReference type="PROSITE" id="PS50102"/>
    </source>
</evidence>
<feature type="compositionally biased region" description="Polar residues" evidence="5">
    <location>
        <begin position="127"/>
        <end position="138"/>
    </location>
</feature>
<dbReference type="InterPro" id="IPR052285">
    <property type="entry name" value="NEXT_complex_subunit"/>
</dbReference>
<dbReference type="RefSeq" id="XP_012682146.1">
    <property type="nucleotide sequence ID" value="XM_012826692.3"/>
</dbReference>
<protein>
    <submittedName>
        <fullName evidence="8">RNA-binding protein 7 isoform X1</fullName>
    </submittedName>
</protein>
<dbReference type="SUPFAM" id="SSF54928">
    <property type="entry name" value="RNA-binding domain, RBD"/>
    <property type="match status" value="1"/>
</dbReference>
<organism evidence="7 8">
    <name type="scientific">Clupea harengus</name>
    <name type="common">Atlantic herring</name>
    <dbReference type="NCBI Taxonomy" id="7950"/>
    <lineage>
        <taxon>Eukaryota</taxon>
        <taxon>Metazoa</taxon>
        <taxon>Chordata</taxon>
        <taxon>Craniata</taxon>
        <taxon>Vertebrata</taxon>
        <taxon>Euteleostomi</taxon>
        <taxon>Actinopterygii</taxon>
        <taxon>Neopterygii</taxon>
        <taxon>Teleostei</taxon>
        <taxon>Clupei</taxon>
        <taxon>Clupeiformes</taxon>
        <taxon>Clupeoidei</taxon>
        <taxon>Clupeidae</taxon>
        <taxon>Clupea</taxon>
    </lineage>
</organism>
<dbReference type="GO" id="GO:0003727">
    <property type="term" value="F:single-stranded RNA binding"/>
    <property type="evidence" value="ECO:0007669"/>
    <property type="project" value="TreeGrafter"/>
</dbReference>
<dbReference type="Proteomes" id="UP000515152">
    <property type="component" value="Chromosome 9"/>
</dbReference>
<dbReference type="PROSITE" id="PS50102">
    <property type="entry name" value="RRM"/>
    <property type="match status" value="1"/>
</dbReference>
<evidence type="ECO:0000256" key="2">
    <source>
        <dbReference type="ARBA" id="ARBA00022884"/>
    </source>
</evidence>
<dbReference type="InterPro" id="IPR035979">
    <property type="entry name" value="RBD_domain_sf"/>
</dbReference>
<dbReference type="Pfam" id="PF00076">
    <property type="entry name" value="RRM_1"/>
    <property type="match status" value="1"/>
</dbReference>
<dbReference type="CTD" id="10179"/>
<keyword evidence="2 4" id="KW-0694">RNA-binding</keyword>
<comment type="subcellular location">
    <subcellularLocation>
        <location evidence="1">Nucleus</location>
        <location evidence="1">Nucleoplasm</location>
    </subcellularLocation>
</comment>
<dbReference type="GO" id="GO:0007409">
    <property type="term" value="P:axonogenesis"/>
    <property type="evidence" value="ECO:0007669"/>
    <property type="project" value="Ensembl"/>
</dbReference>
<dbReference type="PANTHER" id="PTHR13798">
    <property type="entry name" value="RNA BINDING MOTIF RBM PROTEIN -RELATED"/>
    <property type="match status" value="1"/>
</dbReference>
<evidence type="ECO:0000256" key="3">
    <source>
        <dbReference type="ARBA" id="ARBA00023242"/>
    </source>
</evidence>
<evidence type="ECO:0000256" key="4">
    <source>
        <dbReference type="PROSITE-ProRule" id="PRU00176"/>
    </source>
</evidence>
<keyword evidence="7" id="KW-1185">Reference proteome</keyword>
<dbReference type="GO" id="GO:0021693">
    <property type="term" value="P:cerebellar Purkinje cell layer structural organization"/>
    <property type="evidence" value="ECO:0007669"/>
    <property type="project" value="Ensembl"/>
</dbReference>
<feature type="domain" description="RRM" evidence="6">
    <location>
        <begin position="9"/>
        <end position="86"/>
    </location>
</feature>
<evidence type="ECO:0000313" key="8">
    <source>
        <dbReference type="RefSeq" id="XP_012682146.1"/>
    </source>
</evidence>
<dbReference type="InterPro" id="IPR000504">
    <property type="entry name" value="RRM_dom"/>
</dbReference>
<keyword evidence="3" id="KW-0539">Nucleus</keyword>
<sequence>MGIMDEADRTLFVGNLDPQVTEELLFELFLQGGPMIKVKIPKDNDGRPKQFAFVNYKHEVSVPYGMSLLNGTKLFGRQLKIQFRSGSSHVNQEGKSPGSTQNPSPLNTPGRHDRPDQMGSPLFATPPQMQRSFSSPDSLQKQALMNNMWQLQMQQLQHLNGAFHMGFQQAYGPGGGGGGGGIIGGGGGVAPGSPWQPESSSQRGHRHSPQQETSGGGGHHGRDQRYSDAGPERHRRDHGQRSDFYHHEDRSGSRTRDYPDRRRDSRDGSRETPREAPRDTPRDGRYRRY</sequence>
<proteinExistence type="predicted"/>
<dbReference type="KEGG" id="char:105899499"/>
<feature type="compositionally biased region" description="Gly residues" evidence="5">
    <location>
        <begin position="177"/>
        <end position="190"/>
    </location>
</feature>
<dbReference type="Gene3D" id="3.30.70.330">
    <property type="match status" value="1"/>
</dbReference>
<dbReference type="InterPro" id="IPR034500">
    <property type="entry name" value="RBM7_RRM"/>
</dbReference>
<evidence type="ECO:0000256" key="1">
    <source>
        <dbReference type="ARBA" id="ARBA00004642"/>
    </source>
</evidence>
<accession>A0A6P3VVK0</accession>
<feature type="compositionally biased region" description="Basic and acidic residues" evidence="5">
    <location>
        <begin position="220"/>
        <end position="289"/>
    </location>
</feature>